<evidence type="ECO:0000256" key="4">
    <source>
        <dbReference type="SAM" id="MobiDB-lite"/>
    </source>
</evidence>
<dbReference type="GO" id="GO:0003700">
    <property type="term" value="F:DNA-binding transcription factor activity"/>
    <property type="evidence" value="ECO:0007669"/>
    <property type="project" value="InterPro"/>
</dbReference>
<keyword evidence="3" id="KW-0804">Transcription</keyword>
<dbReference type="SMART" id="SM00342">
    <property type="entry name" value="HTH_ARAC"/>
    <property type="match status" value="1"/>
</dbReference>
<evidence type="ECO:0000256" key="3">
    <source>
        <dbReference type="ARBA" id="ARBA00023163"/>
    </source>
</evidence>
<dbReference type="InterPro" id="IPR018060">
    <property type="entry name" value="HTH_AraC"/>
</dbReference>
<organism evidence="6 7">
    <name type="scientific">Asanoa hainanensis</name>
    <dbReference type="NCBI Taxonomy" id="560556"/>
    <lineage>
        <taxon>Bacteria</taxon>
        <taxon>Bacillati</taxon>
        <taxon>Actinomycetota</taxon>
        <taxon>Actinomycetes</taxon>
        <taxon>Micromonosporales</taxon>
        <taxon>Micromonosporaceae</taxon>
        <taxon>Asanoa</taxon>
    </lineage>
</organism>
<sequence>MWDALRPVPGYRRAMALIGQPAGDSAALAPAPGWAGVGTVTLRELSAHYDLAGVRRCDQHVLVLVTVGHGQHEIDFRPYLCRPGTLLWVRPGQVIRHNGGAGLDAVVVCWEPSAVAEVADDPALLDSGLGPACWQLAGEDEDAVINEVSQLVVDCQRHRSGTLAAGLLRHQLAVLLLRIALLPGRRPAERNDAYVRFRLAVEEDFTRTRRVEEYAERMGYSVRTVTRACLAATGRSAKQVIDDRVTLEAKRLLAVTDDPIADIGRRLGFPEPTNFGRFFHREAGTSPGAFRSAQRPPPRNTFPAQRRPAAADLHGRPTPRVAGEA</sequence>
<evidence type="ECO:0000259" key="5">
    <source>
        <dbReference type="PROSITE" id="PS01124"/>
    </source>
</evidence>
<protein>
    <submittedName>
        <fullName evidence="6">AraC-type DNA-binding protein</fullName>
    </submittedName>
</protein>
<dbReference type="InterPro" id="IPR009057">
    <property type="entry name" value="Homeodomain-like_sf"/>
</dbReference>
<accession>A0A239LBS3</accession>
<dbReference type="InterPro" id="IPR050204">
    <property type="entry name" value="AraC_XylS_family_regulators"/>
</dbReference>
<dbReference type="EMBL" id="FZPH01000004">
    <property type="protein sequence ID" value="SNT28086.1"/>
    <property type="molecule type" value="Genomic_DNA"/>
</dbReference>
<evidence type="ECO:0000256" key="2">
    <source>
        <dbReference type="ARBA" id="ARBA00023125"/>
    </source>
</evidence>
<dbReference type="Pfam" id="PF02311">
    <property type="entry name" value="AraC_binding"/>
    <property type="match status" value="1"/>
</dbReference>
<dbReference type="AlphaFoldDB" id="A0A239LBS3"/>
<dbReference type="GO" id="GO:0043565">
    <property type="term" value="F:sequence-specific DNA binding"/>
    <property type="evidence" value="ECO:0007669"/>
    <property type="project" value="InterPro"/>
</dbReference>
<dbReference type="SUPFAM" id="SSF46689">
    <property type="entry name" value="Homeodomain-like"/>
    <property type="match status" value="1"/>
</dbReference>
<dbReference type="InterPro" id="IPR003313">
    <property type="entry name" value="AraC-bd"/>
</dbReference>
<gene>
    <name evidence="6" type="ORF">SAMN05421812_104208</name>
</gene>
<keyword evidence="7" id="KW-1185">Reference proteome</keyword>
<dbReference type="SUPFAM" id="SSF51215">
    <property type="entry name" value="Regulatory protein AraC"/>
    <property type="match status" value="1"/>
</dbReference>
<evidence type="ECO:0000313" key="7">
    <source>
        <dbReference type="Proteomes" id="UP000198362"/>
    </source>
</evidence>
<dbReference type="InterPro" id="IPR037923">
    <property type="entry name" value="HTH-like"/>
</dbReference>
<dbReference type="PROSITE" id="PS01124">
    <property type="entry name" value="HTH_ARAC_FAMILY_2"/>
    <property type="match status" value="1"/>
</dbReference>
<dbReference type="Gene3D" id="1.10.10.60">
    <property type="entry name" value="Homeodomain-like"/>
    <property type="match status" value="1"/>
</dbReference>
<evidence type="ECO:0000313" key="6">
    <source>
        <dbReference type="EMBL" id="SNT28086.1"/>
    </source>
</evidence>
<feature type="domain" description="HTH araC/xylS-type" evidence="5">
    <location>
        <begin position="195"/>
        <end position="293"/>
    </location>
</feature>
<proteinExistence type="predicted"/>
<name>A0A239LBS3_9ACTN</name>
<evidence type="ECO:0000256" key="1">
    <source>
        <dbReference type="ARBA" id="ARBA00023015"/>
    </source>
</evidence>
<dbReference type="Pfam" id="PF12833">
    <property type="entry name" value="HTH_18"/>
    <property type="match status" value="1"/>
</dbReference>
<keyword evidence="2 6" id="KW-0238">DNA-binding</keyword>
<dbReference type="PANTHER" id="PTHR46796">
    <property type="entry name" value="HTH-TYPE TRANSCRIPTIONAL ACTIVATOR RHAS-RELATED"/>
    <property type="match status" value="1"/>
</dbReference>
<reference evidence="6 7" key="1">
    <citation type="submission" date="2017-06" db="EMBL/GenBank/DDBJ databases">
        <authorList>
            <person name="Kim H.J."/>
            <person name="Triplett B.A."/>
        </authorList>
    </citation>
    <scope>NUCLEOTIDE SEQUENCE [LARGE SCALE GENOMIC DNA]</scope>
    <source>
        <strain evidence="6 7">CGMCC 4.5593</strain>
    </source>
</reference>
<dbReference type="PANTHER" id="PTHR46796:SF7">
    <property type="entry name" value="ARAC FAMILY TRANSCRIPTIONAL REGULATOR"/>
    <property type="match status" value="1"/>
</dbReference>
<keyword evidence="1" id="KW-0805">Transcription regulation</keyword>
<dbReference type="Proteomes" id="UP000198362">
    <property type="component" value="Unassembled WGS sequence"/>
</dbReference>
<feature type="region of interest" description="Disordered" evidence="4">
    <location>
        <begin position="280"/>
        <end position="325"/>
    </location>
</feature>